<proteinExistence type="predicted"/>
<reference evidence="1" key="1">
    <citation type="submission" date="2019-08" db="EMBL/GenBank/DDBJ databases">
        <authorList>
            <person name="Kucharzyk K."/>
            <person name="Murdoch R.W."/>
            <person name="Higgins S."/>
            <person name="Loffler F."/>
        </authorList>
    </citation>
    <scope>NUCLEOTIDE SEQUENCE</scope>
</reference>
<organism evidence="1">
    <name type="scientific">bioreactor metagenome</name>
    <dbReference type="NCBI Taxonomy" id="1076179"/>
    <lineage>
        <taxon>unclassified sequences</taxon>
        <taxon>metagenomes</taxon>
        <taxon>ecological metagenomes</taxon>
    </lineage>
</organism>
<dbReference type="EMBL" id="VSSQ01049940">
    <property type="protein sequence ID" value="MPN04014.1"/>
    <property type="molecule type" value="Genomic_DNA"/>
</dbReference>
<gene>
    <name evidence="1" type="ORF">SDC9_151250</name>
</gene>
<comment type="caution">
    <text evidence="1">The sequence shown here is derived from an EMBL/GenBank/DDBJ whole genome shotgun (WGS) entry which is preliminary data.</text>
</comment>
<name>A0A645EU42_9ZZZZ</name>
<accession>A0A645EU42</accession>
<evidence type="ECO:0000313" key="1">
    <source>
        <dbReference type="EMBL" id="MPN04014.1"/>
    </source>
</evidence>
<dbReference type="AlphaFoldDB" id="A0A645EU42"/>
<protein>
    <submittedName>
        <fullName evidence="1">Uncharacterized protein</fullName>
    </submittedName>
</protein>
<sequence>MRVLLRACPADPGHGRVHHLPGRQHTKTQVRRQAGRSFQVHAVAVIGIILDSGRQKALQAALRFWCSCRGKGGVQVNGRLRYRLTEDLRWRSDLLWLRKKLGLLKRLPPGCAVRGKDGVRRSICLYSERRRQNRQSGAEIQVELCCYRGISLPGKGRKIFLGENSLKVHFLLQLRQHLERFAMAEDEAATLTLQISVQRPEPGQHKINAAGTCPLRFEQRRVQDK</sequence>